<organism evidence="1 2">
    <name type="scientific">Anaeromyces robustus</name>
    <dbReference type="NCBI Taxonomy" id="1754192"/>
    <lineage>
        <taxon>Eukaryota</taxon>
        <taxon>Fungi</taxon>
        <taxon>Fungi incertae sedis</taxon>
        <taxon>Chytridiomycota</taxon>
        <taxon>Chytridiomycota incertae sedis</taxon>
        <taxon>Neocallimastigomycetes</taxon>
        <taxon>Neocallimastigales</taxon>
        <taxon>Neocallimastigaceae</taxon>
        <taxon>Anaeromyces</taxon>
    </lineage>
</organism>
<evidence type="ECO:0000313" key="2">
    <source>
        <dbReference type="Proteomes" id="UP000193944"/>
    </source>
</evidence>
<dbReference type="STRING" id="1754192.A0A1Y1WUU3"/>
<name>A0A1Y1WUU3_9FUNG</name>
<dbReference type="Proteomes" id="UP000193944">
    <property type="component" value="Unassembled WGS sequence"/>
</dbReference>
<protein>
    <submittedName>
        <fullName evidence="1">Uncharacterized protein</fullName>
    </submittedName>
</protein>
<proteinExistence type="predicted"/>
<dbReference type="EMBL" id="MCFG01000270">
    <property type="protein sequence ID" value="ORX76976.1"/>
    <property type="molecule type" value="Genomic_DNA"/>
</dbReference>
<reference evidence="1 2" key="1">
    <citation type="submission" date="2016-08" db="EMBL/GenBank/DDBJ databases">
        <title>A Parts List for Fungal Cellulosomes Revealed by Comparative Genomics.</title>
        <authorList>
            <consortium name="DOE Joint Genome Institute"/>
            <person name="Haitjema C.H."/>
            <person name="Gilmore S.P."/>
            <person name="Henske J.K."/>
            <person name="Solomon K.V."/>
            <person name="De Groot R."/>
            <person name="Kuo A."/>
            <person name="Mondo S.J."/>
            <person name="Salamov A.A."/>
            <person name="Labutti K."/>
            <person name="Zhao Z."/>
            <person name="Chiniquy J."/>
            <person name="Barry K."/>
            <person name="Brewer H.M."/>
            <person name="Purvine S.O."/>
            <person name="Wright A.T."/>
            <person name="Boxma B."/>
            <person name="Van Alen T."/>
            <person name="Hackstein J.H."/>
            <person name="Baker S.E."/>
            <person name="Grigoriev I.V."/>
            <person name="O'Malley M.A."/>
        </authorList>
    </citation>
    <scope>NUCLEOTIDE SEQUENCE [LARGE SCALE GENOMIC DNA]</scope>
    <source>
        <strain evidence="1 2">S4</strain>
    </source>
</reference>
<dbReference type="AlphaFoldDB" id="A0A1Y1WUU3"/>
<gene>
    <name evidence="1" type="ORF">BCR32DRAFT_283642</name>
</gene>
<comment type="caution">
    <text evidence="1">The sequence shown here is derived from an EMBL/GenBank/DDBJ whole genome shotgun (WGS) entry which is preliminary data.</text>
</comment>
<reference evidence="1 2" key="2">
    <citation type="submission" date="2016-08" db="EMBL/GenBank/DDBJ databases">
        <title>Pervasive Adenine N6-methylation of Active Genes in Fungi.</title>
        <authorList>
            <consortium name="DOE Joint Genome Institute"/>
            <person name="Mondo S.J."/>
            <person name="Dannebaum R.O."/>
            <person name="Kuo R.C."/>
            <person name="Labutti K."/>
            <person name="Haridas S."/>
            <person name="Kuo A."/>
            <person name="Salamov A."/>
            <person name="Ahrendt S.R."/>
            <person name="Lipzen A."/>
            <person name="Sullivan W."/>
            <person name="Andreopoulos W.B."/>
            <person name="Clum A."/>
            <person name="Lindquist E."/>
            <person name="Daum C."/>
            <person name="Ramamoorthy G.K."/>
            <person name="Gryganskyi A."/>
            <person name="Culley D."/>
            <person name="Magnuson J.K."/>
            <person name="James T.Y."/>
            <person name="O'Malley M.A."/>
            <person name="Stajich J.E."/>
            <person name="Spatafora J.W."/>
            <person name="Visel A."/>
            <person name="Grigoriev I.V."/>
        </authorList>
    </citation>
    <scope>NUCLEOTIDE SEQUENCE [LARGE SCALE GENOMIC DNA]</scope>
    <source>
        <strain evidence="1 2">S4</strain>
    </source>
</reference>
<evidence type="ECO:0000313" key="1">
    <source>
        <dbReference type="EMBL" id="ORX76976.1"/>
    </source>
</evidence>
<sequence>MNYFFKGSSESPVPVIVDLSHFLIVIVPIGKYIFSDSPQLLVGHKLTVFDMPEFGYPALTLEYLAGHWESYWSLSTNFITYHSKDVGAAGYKLYFVEQDFNQTWFIFPYIYV</sequence>
<accession>A0A1Y1WUU3</accession>
<keyword evidence="2" id="KW-1185">Reference proteome</keyword>